<gene>
    <name evidence="1" type="ORF">UFOPK2373_00218</name>
</gene>
<protein>
    <submittedName>
        <fullName evidence="1">Unannotated protein</fullName>
    </submittedName>
</protein>
<proteinExistence type="predicted"/>
<accession>A0A6J6N6Q7</accession>
<evidence type="ECO:0000313" key="1">
    <source>
        <dbReference type="EMBL" id="CAB4680565.1"/>
    </source>
</evidence>
<dbReference type="AlphaFoldDB" id="A0A6J6N6Q7"/>
<name>A0A6J6N6Q7_9ZZZZ</name>
<sequence>MYSPRRPFVVIRSVLEVSQLMALDCFSESYPTPLSWIIASIVDPTSAVGVRYGAIYSPDLKDFAKNELVLG</sequence>
<organism evidence="1">
    <name type="scientific">freshwater metagenome</name>
    <dbReference type="NCBI Taxonomy" id="449393"/>
    <lineage>
        <taxon>unclassified sequences</taxon>
        <taxon>metagenomes</taxon>
        <taxon>ecological metagenomes</taxon>
    </lineage>
</organism>
<dbReference type="EMBL" id="CAEZXL010000022">
    <property type="protein sequence ID" value="CAB4680565.1"/>
    <property type="molecule type" value="Genomic_DNA"/>
</dbReference>
<reference evidence="1" key="1">
    <citation type="submission" date="2020-05" db="EMBL/GenBank/DDBJ databases">
        <authorList>
            <person name="Chiriac C."/>
            <person name="Salcher M."/>
            <person name="Ghai R."/>
            <person name="Kavagutti S V."/>
        </authorList>
    </citation>
    <scope>NUCLEOTIDE SEQUENCE</scope>
</reference>